<keyword evidence="4" id="KW-0812">Transmembrane</keyword>
<protein>
    <submittedName>
        <fullName evidence="9">Long-chain fatty acid transport protein</fullName>
    </submittedName>
</protein>
<evidence type="ECO:0000256" key="1">
    <source>
        <dbReference type="ARBA" id="ARBA00004571"/>
    </source>
</evidence>
<dbReference type="PANTHER" id="PTHR35093">
    <property type="entry name" value="OUTER MEMBRANE PROTEIN NMB0088-RELATED"/>
    <property type="match status" value="1"/>
</dbReference>
<evidence type="ECO:0000313" key="10">
    <source>
        <dbReference type="Proteomes" id="UP000199581"/>
    </source>
</evidence>
<accession>A0A8G2C3H7</accession>
<comment type="subcellular location">
    <subcellularLocation>
        <location evidence="1">Cell outer membrane</location>
        <topology evidence="1">Multi-pass membrane protein</topology>
    </subcellularLocation>
</comment>
<evidence type="ECO:0000256" key="7">
    <source>
        <dbReference type="ARBA" id="ARBA00023237"/>
    </source>
</evidence>
<keyword evidence="3" id="KW-1134">Transmembrane beta strand</keyword>
<dbReference type="InterPro" id="IPR005017">
    <property type="entry name" value="OMPP1/FadL/TodX"/>
</dbReference>
<comment type="caution">
    <text evidence="9">The sequence shown here is derived from an EMBL/GenBank/DDBJ whole genome shotgun (WGS) entry which is preliminary data.</text>
</comment>
<dbReference type="Pfam" id="PF03349">
    <property type="entry name" value="Toluene_X"/>
    <property type="match status" value="1"/>
</dbReference>
<evidence type="ECO:0000256" key="8">
    <source>
        <dbReference type="SAM" id="SignalP"/>
    </source>
</evidence>
<evidence type="ECO:0000313" key="9">
    <source>
        <dbReference type="EMBL" id="SFL80004.1"/>
    </source>
</evidence>
<feature type="chain" id="PRO_5034932991" evidence="8">
    <location>
        <begin position="21"/>
        <end position="417"/>
    </location>
</feature>
<comment type="similarity">
    <text evidence="2">Belongs to the OmpP1/FadL family.</text>
</comment>
<dbReference type="Proteomes" id="UP000199581">
    <property type="component" value="Unassembled WGS sequence"/>
</dbReference>
<keyword evidence="10" id="KW-1185">Reference proteome</keyword>
<dbReference type="RefSeq" id="WP_161949129.1">
    <property type="nucleotide sequence ID" value="NZ_FOTO01000006.1"/>
</dbReference>
<dbReference type="PANTHER" id="PTHR35093:SF8">
    <property type="entry name" value="OUTER MEMBRANE PROTEIN NMB0088-RELATED"/>
    <property type="match status" value="1"/>
</dbReference>
<dbReference type="SUPFAM" id="SSF56935">
    <property type="entry name" value="Porins"/>
    <property type="match status" value="1"/>
</dbReference>
<dbReference type="GO" id="GO:0015483">
    <property type="term" value="F:long-chain fatty acid transporting porin activity"/>
    <property type="evidence" value="ECO:0007669"/>
    <property type="project" value="TreeGrafter"/>
</dbReference>
<keyword evidence="5 8" id="KW-0732">Signal</keyword>
<evidence type="ECO:0000256" key="5">
    <source>
        <dbReference type="ARBA" id="ARBA00022729"/>
    </source>
</evidence>
<evidence type="ECO:0000256" key="6">
    <source>
        <dbReference type="ARBA" id="ARBA00023136"/>
    </source>
</evidence>
<reference evidence="9 10" key="1">
    <citation type="submission" date="2016-10" db="EMBL/GenBank/DDBJ databases">
        <authorList>
            <person name="Varghese N."/>
            <person name="Submissions S."/>
        </authorList>
    </citation>
    <scope>NUCLEOTIDE SEQUENCE [LARGE SCALE GENOMIC DNA]</scope>
    <source>
        <strain evidence="9 10">DSM 1741</strain>
    </source>
</reference>
<evidence type="ECO:0000256" key="3">
    <source>
        <dbReference type="ARBA" id="ARBA00022452"/>
    </source>
</evidence>
<dbReference type="GO" id="GO:0009279">
    <property type="term" value="C:cell outer membrane"/>
    <property type="evidence" value="ECO:0007669"/>
    <property type="project" value="UniProtKB-SubCell"/>
</dbReference>
<keyword evidence="6" id="KW-0472">Membrane</keyword>
<dbReference type="AlphaFoldDB" id="A0A8G2C3H7"/>
<dbReference type="EMBL" id="FOTO01000006">
    <property type="protein sequence ID" value="SFL80004.1"/>
    <property type="molecule type" value="Genomic_DNA"/>
</dbReference>
<dbReference type="Gene3D" id="2.40.160.60">
    <property type="entry name" value="Outer membrane protein transport protein (OMPP1/FadL/TodX)"/>
    <property type="match status" value="1"/>
</dbReference>
<evidence type="ECO:0000256" key="4">
    <source>
        <dbReference type="ARBA" id="ARBA00022692"/>
    </source>
</evidence>
<gene>
    <name evidence="9" type="ORF">SAMN05421830_106206</name>
</gene>
<sequence length="417" mass="44764">MKRVFAFAALMACLAQTAYAGGLYLYETGIPDVSTAFAGLAARAEDASTAFSNPAGMTRLSGTQMLVGIQPLIIEAEFDPGSGTTAGGGDGGNAGGVMPAGGSYFVFDTSEKCKIGLSLNSFAGLGLDYDDDWAGRYYVQNTVLTTFALSPSIGFKISDKLSLGAAVHFVYGSTETKVAVNNILPALPDGSMKIEDSTFGIGGRLGVLVEPRSDLRIGLVYQTPIQLDFSDSPDFDNLGPGLAFLAPRALDTIDMSMTLPQQVMASVMFQATDKLDLMANVGWQDWSEFGQDIVSVHTAGQRELTTNIDYDDTWHFAVGTRYALTPQWRVSAGVAYDSSMADDDARSPTLPVDRTWRYAGGVHYVWSEDLNLDLGYEYIDTGKAEIDVERGPLAGRLQGDYAPNAIHVINLSIAYRF</sequence>
<keyword evidence="7" id="KW-0998">Cell outer membrane</keyword>
<evidence type="ECO:0000256" key="2">
    <source>
        <dbReference type="ARBA" id="ARBA00008163"/>
    </source>
</evidence>
<feature type="signal peptide" evidence="8">
    <location>
        <begin position="1"/>
        <end position="20"/>
    </location>
</feature>
<organism evidence="9 10">
    <name type="scientific">Desulfomicrobium norvegicum (strain DSM 1741 / NCIMB 8310)</name>
    <name type="common">Desulfovibrio baculatus (strain Norway 4)</name>
    <name type="synonym">Desulfovibrio desulfuricans (strain Norway 4)</name>
    <dbReference type="NCBI Taxonomy" id="52561"/>
    <lineage>
        <taxon>Bacteria</taxon>
        <taxon>Pseudomonadati</taxon>
        <taxon>Thermodesulfobacteriota</taxon>
        <taxon>Desulfovibrionia</taxon>
        <taxon>Desulfovibrionales</taxon>
        <taxon>Desulfomicrobiaceae</taxon>
        <taxon>Desulfomicrobium</taxon>
    </lineage>
</organism>
<name>A0A8G2C3H7_DESNO</name>
<proteinExistence type="inferred from homology"/>